<keyword evidence="6" id="KW-1185">Reference proteome</keyword>
<dbReference type="GO" id="GO:0005524">
    <property type="term" value="F:ATP binding"/>
    <property type="evidence" value="ECO:0007669"/>
    <property type="project" value="InterPro"/>
</dbReference>
<dbReference type="GeneID" id="63864016"/>
<protein>
    <submittedName>
        <fullName evidence="5">P-loop containing nucleoside triphosphate hydrolase protein</fullName>
    </submittedName>
</protein>
<evidence type="ECO:0000259" key="4">
    <source>
        <dbReference type="Pfam" id="PF23232"/>
    </source>
</evidence>
<dbReference type="SUPFAM" id="SSF52540">
    <property type="entry name" value="P-loop containing nucleoside triphosphate hydrolases"/>
    <property type="match status" value="1"/>
</dbReference>
<gene>
    <name evidence="5" type="ORF">BO72DRAFT_465138</name>
</gene>
<dbReference type="EMBL" id="KZ824624">
    <property type="protein sequence ID" value="RAK81736.1"/>
    <property type="molecule type" value="Genomic_DNA"/>
</dbReference>
<dbReference type="Gene3D" id="3.40.50.300">
    <property type="entry name" value="P-loop containing nucleotide triphosphate hydrolases"/>
    <property type="match status" value="1"/>
</dbReference>
<dbReference type="GO" id="GO:0016887">
    <property type="term" value="F:ATP hydrolysis activity"/>
    <property type="evidence" value="ECO:0007669"/>
    <property type="project" value="InterPro"/>
</dbReference>
<name>A0A8G1W3N3_9EURO</name>
<feature type="domain" description="ATPase AAA-type core" evidence="2">
    <location>
        <begin position="325"/>
        <end position="437"/>
    </location>
</feature>
<feature type="domain" description="DUF7025" evidence="3">
    <location>
        <begin position="34"/>
        <end position="105"/>
    </location>
</feature>
<dbReference type="AlphaFoldDB" id="A0A8G1W3N3"/>
<dbReference type="VEuPathDB" id="FungiDB:BO72DRAFT_465138"/>
<feature type="compositionally biased region" description="Pro residues" evidence="1">
    <location>
        <begin position="653"/>
        <end position="663"/>
    </location>
</feature>
<sequence>MSQTCSRYTTSRTAYEHLQCLINFMDSDIKKKLDYLVHCRTVVFSDLWYLFKKGEEVIDHNQGQVYRIISMTSPGHRTPLILNCVYIDFDDKSLGPVSRQVRIPQAFPLRFADEGSDDPGETTFRQRMIARRKLFLSSTSFKEMHSSGWTLDTRDEVDRQVVVDFQKAFVAQENTEKGWRPNLETIIGQEPEEDKRDECNASCCQWENIHRDNYADTNWNREYMASLVPQDRRQEPSPVLLPRSLEGIYDLDSAFWDEDLLILSYRVFCFILRSRKWYCLDQLVLPQGHKEMVESLIAQHFRDKDAARTQVKDDQQFDTVRGKAPGVGKTSTAVAEMFRKPLFQITCGIDLGTTAREVEQALEMHFTLTSRWGCVLLLDEADVFLTARSKTDFIRNGLVSVFLRVREYYAGVLFLTTNRVGDFDEAFASRIHISLYYPQLNEQSTVAIFRLNLKLIKQRFDSRSRKIDIDEPEIVDYARWFFNNHKEKWNGRQIRNACQTALALAEYRAQGDRSKQVVDVDAAVHLTTQDLVTVSNAYEHFMVYINEVRGADSISTAQTTAAPVVPQSNVPNAHPMQPAPVSAAYAYPQYNTTGAPQPAYPYPYFPQPIYSQAPAQGPVTYGPQPGTQQGHPPDANAAAAATWPGQQHQQHQQPPPQGGPTAN</sequence>
<reference evidence="5 6" key="1">
    <citation type="submission" date="2018-02" db="EMBL/GenBank/DDBJ databases">
        <title>The genomes of Aspergillus section Nigri reveals drivers in fungal speciation.</title>
        <authorList>
            <consortium name="DOE Joint Genome Institute"/>
            <person name="Vesth T.C."/>
            <person name="Nybo J."/>
            <person name="Theobald S."/>
            <person name="Brandl J."/>
            <person name="Frisvad J.C."/>
            <person name="Nielsen K.F."/>
            <person name="Lyhne E.K."/>
            <person name="Kogle M.E."/>
            <person name="Kuo A."/>
            <person name="Riley R."/>
            <person name="Clum A."/>
            <person name="Nolan M."/>
            <person name="Lipzen A."/>
            <person name="Salamov A."/>
            <person name="Henrissat B."/>
            <person name="Wiebenga A."/>
            <person name="De vries R.P."/>
            <person name="Grigoriev I.V."/>
            <person name="Mortensen U.H."/>
            <person name="Andersen M.R."/>
            <person name="Baker S.E."/>
        </authorList>
    </citation>
    <scope>NUCLEOTIDE SEQUENCE [LARGE SCALE GENOMIC DNA]</scope>
    <source>
        <strain evidence="5 6">CBS 313.89</strain>
    </source>
</reference>
<dbReference type="PANTHER" id="PTHR46411:SF2">
    <property type="entry name" value="AAA+ ATPASE DOMAIN-CONTAINING PROTEIN"/>
    <property type="match status" value="1"/>
</dbReference>
<keyword evidence="5" id="KW-0378">Hydrolase</keyword>
<evidence type="ECO:0000256" key="1">
    <source>
        <dbReference type="SAM" id="MobiDB-lite"/>
    </source>
</evidence>
<dbReference type="Pfam" id="PF22942">
    <property type="entry name" value="DUF7025"/>
    <property type="match status" value="1"/>
</dbReference>
<feature type="compositionally biased region" description="Low complexity" evidence="1">
    <location>
        <begin position="616"/>
        <end position="652"/>
    </location>
</feature>
<evidence type="ECO:0000313" key="6">
    <source>
        <dbReference type="Proteomes" id="UP000249789"/>
    </source>
</evidence>
<dbReference type="PANTHER" id="PTHR46411">
    <property type="entry name" value="FAMILY ATPASE, PUTATIVE-RELATED"/>
    <property type="match status" value="1"/>
</dbReference>
<proteinExistence type="predicted"/>
<dbReference type="InterPro" id="IPR054289">
    <property type="entry name" value="DUF7025"/>
</dbReference>
<accession>A0A8G1W3N3</accession>
<dbReference type="InterPro" id="IPR003959">
    <property type="entry name" value="ATPase_AAA_core"/>
</dbReference>
<dbReference type="InterPro" id="IPR056599">
    <property type="entry name" value="AAA_lid_fung"/>
</dbReference>
<organism evidence="5 6">
    <name type="scientific">Aspergillus fijiensis CBS 313.89</name>
    <dbReference type="NCBI Taxonomy" id="1448319"/>
    <lineage>
        <taxon>Eukaryota</taxon>
        <taxon>Fungi</taxon>
        <taxon>Dikarya</taxon>
        <taxon>Ascomycota</taxon>
        <taxon>Pezizomycotina</taxon>
        <taxon>Eurotiomycetes</taxon>
        <taxon>Eurotiomycetidae</taxon>
        <taxon>Eurotiales</taxon>
        <taxon>Aspergillaceae</taxon>
        <taxon>Aspergillus</taxon>
    </lineage>
</organism>
<dbReference type="InterPro" id="IPR027417">
    <property type="entry name" value="P-loop_NTPase"/>
</dbReference>
<feature type="domain" description="AAA+ ATPase lid" evidence="4">
    <location>
        <begin position="463"/>
        <end position="551"/>
    </location>
</feature>
<evidence type="ECO:0000259" key="3">
    <source>
        <dbReference type="Pfam" id="PF22942"/>
    </source>
</evidence>
<evidence type="ECO:0000313" key="5">
    <source>
        <dbReference type="EMBL" id="RAK81736.1"/>
    </source>
</evidence>
<dbReference type="Pfam" id="PF23232">
    <property type="entry name" value="AAA_lid_13"/>
    <property type="match status" value="1"/>
</dbReference>
<dbReference type="RefSeq" id="XP_040805746.1">
    <property type="nucleotide sequence ID" value="XM_040946683.1"/>
</dbReference>
<dbReference type="OrthoDB" id="10042665at2759"/>
<dbReference type="Pfam" id="PF00004">
    <property type="entry name" value="AAA"/>
    <property type="match status" value="1"/>
</dbReference>
<dbReference type="Proteomes" id="UP000249789">
    <property type="component" value="Unassembled WGS sequence"/>
</dbReference>
<evidence type="ECO:0000259" key="2">
    <source>
        <dbReference type="Pfam" id="PF00004"/>
    </source>
</evidence>
<feature type="region of interest" description="Disordered" evidence="1">
    <location>
        <begin position="614"/>
        <end position="663"/>
    </location>
</feature>